<dbReference type="PANTHER" id="PTHR44103">
    <property type="entry name" value="PROPROTEIN CONVERTASE P"/>
    <property type="match status" value="1"/>
</dbReference>
<sequence length="1069" mass="111413">MGRHAPRRAGRATLFSSLAVAVAAGSITLFSSTEDTGAQAATTAAAGTTEIVLDDPRSDTPRTDRLLAAGTTGFLHRQSGIAGLLWTGYGDGVTSPVEGPAGTYQPTTTSCYDINVRCASGVFGQAADTVALPHRTYGDPVSLWSPGGGALKTVDLSHSATRVGTYGETTVTVERNGIVDGQQLDGYVLHLVDLVDGKQRDRVVSGLPADGTWEINTGRTGDAEGALLTYPARDANGEFTSYTVGYLDFATAELTPAFTGLSRETVPEVVLTEDRVGWYTETSGLHLKPRTDLTAAETTPVAGEDLPGTPVPVLIGDWLVLATDGGSVRAVSLADGTTKKLLTWSYGTPLAAPDGTALVTGGSGAADWWVQQVVTGADGTPQLKKIVKVPPLENAKKGIALSRGSLRVAEDSSTSSRDTTSVRTLTTNGSTELTASAAKDGDSISAKCPYPGTTCSALWGNNVTGPDDVYLSMYADLDEGGSGLENADVLVSLHDGWSDYTLRYGTGGGSIVDVSDDYAVYDSGGTTPTQYIAEFGYGDPLKRSVRAAALNGSVLWSATTTPGRLTSYSLTAKKTLSTVDVPDLGCVPSELQAAGRWVYWSCADASAGVYDSKAARSVTVTPGDVLLGDGFTVRHDHEADQLVLTDTTTDTTRVVASGLPDSGLPVDRRFRWTVDEYTGLVAWFDTFEQTHVATTGVTPSAVTAFRTEAESYVEPGSTPAWTGRWVLSRPVTSWSLTFTSVQSGATGRATRTLTGGAASAEVTANWNGRTSSGIPFPHGEFTWTLKATGLGTAAPVTVTSGEGYLLRGSAVRHDFVSPDGPDGRGDLLTLSTSGGLTFHGGTGTGRLGEKVGAGGWPTTIRAIPFGDLSGDRCNDILVRLSSGALRLYKPGCGAALKPSTSYTSLGTGGWNQYDVLTSPGDLSGDGRPDLIARGASTGTVYLYKGTSTGKLSARVKLYDSWKGYKKIIGAGDLNGDGIGDLLAQDTSHTLYRYDGTGAGTFKARVKLFTNWGGSYNVVVGVGDITDDGKADLVSRDTGGTLWRNSGDGKGSFGARVKIATGFGSYKFLS</sequence>
<dbReference type="Pfam" id="PF13517">
    <property type="entry name" value="FG-GAP_3"/>
    <property type="match status" value="1"/>
</dbReference>
<evidence type="ECO:0008006" key="5">
    <source>
        <dbReference type="Google" id="ProtNLM"/>
    </source>
</evidence>
<reference evidence="3 4" key="1">
    <citation type="submission" date="2015-10" db="EMBL/GenBank/DDBJ databases">
        <title>Draft genome sequence of Streptomyces griseorubiginosus DSM 40469, type strain for the species Streptomyces griseorubiginosus.</title>
        <authorList>
            <person name="Ruckert C."/>
            <person name="Winkler A."/>
            <person name="Kalinowski J."/>
            <person name="Kampfer P."/>
            <person name="Glaeser S."/>
        </authorList>
    </citation>
    <scope>NUCLEOTIDE SEQUENCE [LARGE SCALE GENOMIC DNA]</scope>
    <source>
        <strain evidence="3 4">DSM 40469</strain>
    </source>
</reference>
<proteinExistence type="predicted"/>
<evidence type="ECO:0000313" key="4">
    <source>
        <dbReference type="Proteomes" id="UP000054375"/>
    </source>
</evidence>
<evidence type="ECO:0000313" key="3">
    <source>
        <dbReference type="EMBL" id="KUN62010.1"/>
    </source>
</evidence>
<accession>A0A124HWM2</accession>
<dbReference type="PANTHER" id="PTHR44103:SF1">
    <property type="entry name" value="PROPROTEIN CONVERTASE P"/>
    <property type="match status" value="1"/>
</dbReference>
<dbReference type="Proteomes" id="UP000054375">
    <property type="component" value="Unassembled WGS sequence"/>
</dbReference>
<name>A0A124HWM2_9ACTN</name>
<evidence type="ECO:0000256" key="2">
    <source>
        <dbReference type="SAM" id="SignalP"/>
    </source>
</evidence>
<gene>
    <name evidence="3" type="ORF">AQJ54_33370</name>
</gene>
<dbReference type="InterPro" id="IPR028994">
    <property type="entry name" value="Integrin_alpha_N"/>
</dbReference>
<feature type="signal peptide" evidence="2">
    <location>
        <begin position="1"/>
        <end position="23"/>
    </location>
</feature>
<dbReference type="SUPFAM" id="SSF69318">
    <property type="entry name" value="Integrin alpha N-terminal domain"/>
    <property type="match status" value="1"/>
</dbReference>
<keyword evidence="4" id="KW-1185">Reference proteome</keyword>
<protein>
    <recommendedName>
        <fullName evidence="5">VCBS repeat protein</fullName>
    </recommendedName>
</protein>
<feature type="chain" id="PRO_5038836560" description="VCBS repeat protein" evidence="2">
    <location>
        <begin position="24"/>
        <end position="1069"/>
    </location>
</feature>
<comment type="caution">
    <text evidence="3">The sequence shown here is derived from an EMBL/GenBank/DDBJ whole genome shotgun (WGS) entry which is preliminary data.</text>
</comment>
<dbReference type="RefSeq" id="WP_062243642.1">
    <property type="nucleotide sequence ID" value="NZ_JBIAXA010000008.1"/>
</dbReference>
<organism evidence="3 4">
    <name type="scientific">Streptomyces griseorubiginosus</name>
    <dbReference type="NCBI Taxonomy" id="67304"/>
    <lineage>
        <taxon>Bacteria</taxon>
        <taxon>Bacillati</taxon>
        <taxon>Actinomycetota</taxon>
        <taxon>Actinomycetes</taxon>
        <taxon>Kitasatosporales</taxon>
        <taxon>Streptomycetaceae</taxon>
        <taxon>Streptomyces</taxon>
    </lineage>
</organism>
<dbReference type="AlphaFoldDB" id="A0A124HWM2"/>
<evidence type="ECO:0000256" key="1">
    <source>
        <dbReference type="ARBA" id="ARBA00022729"/>
    </source>
</evidence>
<keyword evidence="1 2" id="KW-0732">Signal</keyword>
<dbReference type="InterPro" id="IPR013517">
    <property type="entry name" value="FG-GAP"/>
</dbReference>
<dbReference type="EMBL" id="LMWV01000026">
    <property type="protein sequence ID" value="KUN62010.1"/>
    <property type="molecule type" value="Genomic_DNA"/>
</dbReference>
<dbReference type="Gene3D" id="2.130.10.130">
    <property type="entry name" value="Integrin alpha, N-terminal"/>
    <property type="match status" value="1"/>
</dbReference>